<proteinExistence type="predicted"/>
<dbReference type="AlphaFoldDB" id="A0AAV4UDH5"/>
<keyword evidence="2" id="KW-1185">Reference proteome</keyword>
<dbReference type="EMBL" id="BPLR01012685">
    <property type="protein sequence ID" value="GIY55841.1"/>
    <property type="molecule type" value="Genomic_DNA"/>
</dbReference>
<accession>A0AAV4UDH5</accession>
<gene>
    <name evidence="1" type="ORF">CEXT_809981</name>
</gene>
<organism evidence="1 2">
    <name type="scientific">Caerostris extrusa</name>
    <name type="common">Bark spider</name>
    <name type="synonym">Caerostris bankana</name>
    <dbReference type="NCBI Taxonomy" id="172846"/>
    <lineage>
        <taxon>Eukaryota</taxon>
        <taxon>Metazoa</taxon>
        <taxon>Ecdysozoa</taxon>
        <taxon>Arthropoda</taxon>
        <taxon>Chelicerata</taxon>
        <taxon>Arachnida</taxon>
        <taxon>Araneae</taxon>
        <taxon>Araneomorphae</taxon>
        <taxon>Entelegynae</taxon>
        <taxon>Araneoidea</taxon>
        <taxon>Araneidae</taxon>
        <taxon>Caerostris</taxon>
    </lineage>
</organism>
<reference evidence="1 2" key="1">
    <citation type="submission" date="2021-06" db="EMBL/GenBank/DDBJ databases">
        <title>Caerostris extrusa draft genome.</title>
        <authorList>
            <person name="Kono N."/>
            <person name="Arakawa K."/>
        </authorList>
    </citation>
    <scope>NUCLEOTIDE SEQUENCE [LARGE SCALE GENOMIC DNA]</scope>
</reference>
<evidence type="ECO:0000313" key="2">
    <source>
        <dbReference type="Proteomes" id="UP001054945"/>
    </source>
</evidence>
<dbReference type="Proteomes" id="UP001054945">
    <property type="component" value="Unassembled WGS sequence"/>
</dbReference>
<sequence length="103" mass="11603">MPDYDANLDQYERRTRPVCSPYHLFLLPHHHHHFSRFAALLCQGGAGVRARGHLPAGPTDEGRGQRTGYFLHHPLHRHLLQGGSSNCLLRCTPTRGVLLSFSL</sequence>
<evidence type="ECO:0000313" key="1">
    <source>
        <dbReference type="EMBL" id="GIY55841.1"/>
    </source>
</evidence>
<comment type="caution">
    <text evidence="1">The sequence shown here is derived from an EMBL/GenBank/DDBJ whole genome shotgun (WGS) entry which is preliminary data.</text>
</comment>
<name>A0AAV4UDH5_CAEEX</name>
<protein>
    <submittedName>
        <fullName evidence="1">Uncharacterized protein</fullName>
    </submittedName>
</protein>